<sequence length="417" mass="42137">MTTDFHPDRLTSRRGRVLGVDAARAVALVGMFATHILPLSARSGGGGGETLTGLLADGRSSALFAVLAGVGVALASGGTEPPPDGRTHLAAAASLLVRGALVALLGLWLVGLDPPVAVILAYYGLLFVVAAPLLRLRSPVLAAGAVLACVLTPVLSHLLRDGLPAGPGDQADLGSLAEPVELVVTLGLTGYYPVLTWTTYLLTGMAVGRLDLRRTDVAAGLLAGGTVLAVAAWAASAQLLGPGGGAAALGPALERRRYGTTPTDTWWWLAVDSPHSGSPLDLAHTTGTALAVIGAMLLLTHLAGSGSSSGCRPRVLAKVARPVVIVPAALGAAPLTLYTLHVIGLAAYPGNGTDDVALWVTHVLIATAIGVLLWLAGHRGPLEAVVSAVGRGARWLVSPRGAPPEGRTQGTGPARTS</sequence>
<dbReference type="EMBL" id="JBHUCP010000004">
    <property type="protein sequence ID" value="MFD1529243.1"/>
    <property type="molecule type" value="Genomic_DNA"/>
</dbReference>
<feature type="transmembrane region" description="Helical" evidence="2">
    <location>
        <begin position="116"/>
        <end position="134"/>
    </location>
</feature>
<organism evidence="4 5">
    <name type="scientific">Pseudonocardia aurantiaca</name>
    <dbReference type="NCBI Taxonomy" id="75290"/>
    <lineage>
        <taxon>Bacteria</taxon>
        <taxon>Bacillati</taxon>
        <taxon>Actinomycetota</taxon>
        <taxon>Actinomycetes</taxon>
        <taxon>Pseudonocardiales</taxon>
        <taxon>Pseudonocardiaceae</taxon>
        <taxon>Pseudonocardia</taxon>
    </lineage>
</organism>
<dbReference type="InterPro" id="IPR012429">
    <property type="entry name" value="HGSNAT_cat"/>
</dbReference>
<feature type="transmembrane region" description="Helical" evidence="2">
    <location>
        <begin position="282"/>
        <end position="302"/>
    </location>
</feature>
<feature type="compositionally biased region" description="Polar residues" evidence="1">
    <location>
        <begin position="408"/>
        <end position="417"/>
    </location>
</feature>
<feature type="transmembrane region" description="Helical" evidence="2">
    <location>
        <begin position="356"/>
        <end position="376"/>
    </location>
</feature>
<feature type="transmembrane region" description="Helical" evidence="2">
    <location>
        <begin position="61"/>
        <end position="77"/>
    </location>
</feature>
<evidence type="ECO:0000256" key="2">
    <source>
        <dbReference type="SAM" id="Phobius"/>
    </source>
</evidence>
<name>A0ABW4FGF3_9PSEU</name>
<keyword evidence="5" id="KW-1185">Reference proteome</keyword>
<proteinExistence type="predicted"/>
<evidence type="ECO:0000313" key="4">
    <source>
        <dbReference type="EMBL" id="MFD1529243.1"/>
    </source>
</evidence>
<evidence type="ECO:0000256" key="1">
    <source>
        <dbReference type="SAM" id="MobiDB-lite"/>
    </source>
</evidence>
<protein>
    <submittedName>
        <fullName evidence="4">Heparan-alpha-glucosaminide N-acetyltransferase domain-containing protein</fullName>
    </submittedName>
</protein>
<evidence type="ECO:0000313" key="5">
    <source>
        <dbReference type="Proteomes" id="UP001597145"/>
    </source>
</evidence>
<feature type="transmembrane region" description="Helical" evidence="2">
    <location>
        <begin position="190"/>
        <end position="210"/>
    </location>
</feature>
<accession>A0ABW4FGF3</accession>
<dbReference type="Proteomes" id="UP001597145">
    <property type="component" value="Unassembled WGS sequence"/>
</dbReference>
<feature type="domain" description="Heparan-alpha-glucosaminide N-acetyltransferase catalytic" evidence="3">
    <location>
        <begin position="16"/>
        <end position="214"/>
    </location>
</feature>
<feature type="transmembrane region" description="Helical" evidence="2">
    <location>
        <begin position="21"/>
        <end position="41"/>
    </location>
</feature>
<feature type="transmembrane region" description="Helical" evidence="2">
    <location>
        <begin position="89"/>
        <end position="110"/>
    </location>
</feature>
<dbReference type="Pfam" id="PF07786">
    <property type="entry name" value="HGSNAT_cat"/>
    <property type="match status" value="1"/>
</dbReference>
<feature type="transmembrane region" description="Helical" evidence="2">
    <location>
        <begin position="141"/>
        <end position="159"/>
    </location>
</feature>
<gene>
    <name evidence="4" type="ORF">ACFSCY_07295</name>
</gene>
<keyword evidence="2" id="KW-1133">Transmembrane helix</keyword>
<feature type="region of interest" description="Disordered" evidence="1">
    <location>
        <begin position="397"/>
        <end position="417"/>
    </location>
</feature>
<dbReference type="RefSeq" id="WP_343975395.1">
    <property type="nucleotide sequence ID" value="NZ_BAAAJG010000008.1"/>
</dbReference>
<evidence type="ECO:0000259" key="3">
    <source>
        <dbReference type="Pfam" id="PF07786"/>
    </source>
</evidence>
<feature type="transmembrane region" description="Helical" evidence="2">
    <location>
        <begin position="323"/>
        <end position="344"/>
    </location>
</feature>
<keyword evidence="2" id="KW-0472">Membrane</keyword>
<reference evidence="5" key="1">
    <citation type="journal article" date="2019" name="Int. J. Syst. Evol. Microbiol.">
        <title>The Global Catalogue of Microorganisms (GCM) 10K type strain sequencing project: providing services to taxonomists for standard genome sequencing and annotation.</title>
        <authorList>
            <consortium name="The Broad Institute Genomics Platform"/>
            <consortium name="The Broad Institute Genome Sequencing Center for Infectious Disease"/>
            <person name="Wu L."/>
            <person name="Ma J."/>
        </authorList>
    </citation>
    <scope>NUCLEOTIDE SEQUENCE [LARGE SCALE GENOMIC DNA]</scope>
    <source>
        <strain evidence="5">JCM 12165</strain>
    </source>
</reference>
<keyword evidence="2" id="KW-0812">Transmembrane</keyword>
<feature type="transmembrane region" description="Helical" evidence="2">
    <location>
        <begin position="217"/>
        <end position="235"/>
    </location>
</feature>
<comment type="caution">
    <text evidence="4">The sequence shown here is derived from an EMBL/GenBank/DDBJ whole genome shotgun (WGS) entry which is preliminary data.</text>
</comment>